<protein>
    <submittedName>
        <fullName evidence="1">DNA polymerase III, delta prime subunit</fullName>
        <ecNumber evidence="1">2.7.7.7</ecNumber>
    </submittedName>
</protein>
<dbReference type="PANTHER" id="PTHR11669">
    <property type="entry name" value="REPLICATION FACTOR C / DNA POLYMERASE III GAMMA-TAU SUBUNIT"/>
    <property type="match status" value="1"/>
</dbReference>
<dbReference type="Gene3D" id="3.40.50.300">
    <property type="entry name" value="P-loop containing nucleotide triphosphate hydrolases"/>
    <property type="match status" value="1"/>
</dbReference>
<gene>
    <name evidence="1" type="ORF">EVA_19044</name>
</gene>
<evidence type="ECO:0000313" key="1">
    <source>
        <dbReference type="EMBL" id="EJW92862.1"/>
    </source>
</evidence>
<dbReference type="EMBL" id="AMCI01007302">
    <property type="protein sequence ID" value="EJW92862.1"/>
    <property type="molecule type" value="Genomic_DNA"/>
</dbReference>
<dbReference type="Pfam" id="PF13177">
    <property type="entry name" value="DNA_pol3_delta2"/>
    <property type="match status" value="1"/>
</dbReference>
<dbReference type="GO" id="GO:0008408">
    <property type="term" value="F:3'-5' exonuclease activity"/>
    <property type="evidence" value="ECO:0007669"/>
    <property type="project" value="InterPro"/>
</dbReference>
<organism evidence="1">
    <name type="scientific">gut metagenome</name>
    <dbReference type="NCBI Taxonomy" id="749906"/>
    <lineage>
        <taxon>unclassified sequences</taxon>
        <taxon>metagenomes</taxon>
        <taxon>organismal metagenomes</taxon>
    </lineage>
</organism>
<dbReference type="NCBIfam" id="TIGR00678">
    <property type="entry name" value="holB"/>
    <property type="match status" value="1"/>
</dbReference>
<dbReference type="InterPro" id="IPR004622">
    <property type="entry name" value="DNA_pol_HolB"/>
</dbReference>
<name>J9FTG8_9ZZZZ</name>
<dbReference type="EC" id="2.7.7.7" evidence="1"/>
<dbReference type="GO" id="GO:0003887">
    <property type="term" value="F:DNA-directed DNA polymerase activity"/>
    <property type="evidence" value="ECO:0007669"/>
    <property type="project" value="UniProtKB-EC"/>
</dbReference>
<dbReference type="InterPro" id="IPR027417">
    <property type="entry name" value="P-loop_NTPase"/>
</dbReference>
<dbReference type="AlphaFoldDB" id="J9FTG8"/>
<dbReference type="GO" id="GO:0006261">
    <property type="term" value="P:DNA-templated DNA replication"/>
    <property type="evidence" value="ECO:0007669"/>
    <property type="project" value="TreeGrafter"/>
</dbReference>
<dbReference type="SUPFAM" id="SSF52540">
    <property type="entry name" value="P-loop containing nucleoside triphosphate hydrolases"/>
    <property type="match status" value="1"/>
</dbReference>
<keyword evidence="1" id="KW-0808">Transferase</keyword>
<comment type="caution">
    <text evidence="1">The sequence shown here is derived from an EMBL/GenBank/DDBJ whole genome shotgun (WGS) entry which is preliminary data.</text>
</comment>
<dbReference type="PANTHER" id="PTHR11669:SF8">
    <property type="entry name" value="DNA POLYMERASE III SUBUNIT DELTA"/>
    <property type="match status" value="1"/>
</dbReference>
<proteinExistence type="predicted"/>
<dbReference type="InterPro" id="IPR050238">
    <property type="entry name" value="DNA_Rep/Repair_Clamp_Loader"/>
</dbReference>
<accession>J9FTG8</accession>
<keyword evidence="1" id="KW-0548">Nucleotidyltransferase</keyword>
<reference evidence="1" key="1">
    <citation type="journal article" date="2012" name="PLoS ONE">
        <title>Gene sets for utilization of primary and secondary nutrition supplies in the distal gut of endangered iberian lynx.</title>
        <authorList>
            <person name="Alcaide M."/>
            <person name="Messina E."/>
            <person name="Richter M."/>
            <person name="Bargiela R."/>
            <person name="Peplies J."/>
            <person name="Huws S.A."/>
            <person name="Newbold C.J."/>
            <person name="Golyshin P.N."/>
            <person name="Simon M.A."/>
            <person name="Lopez G."/>
            <person name="Yakimov M.M."/>
            <person name="Ferrer M."/>
        </authorList>
    </citation>
    <scope>NUCLEOTIDE SEQUENCE</scope>
</reference>
<sequence>MFSFKDVIGQDSVKQRLLQEVQEGRIPHAQLFYGPMGVGKLPLALAYARYLCCPHRTAEDACGTCPSCVKWEKLIHPDVHFVFPIINKAKSPKISICNDFLPQWRKQLLTSPYFNLSHWLNELEADNKQAQIFTQESDEIIRKLTLKSSEGGYKITIIWQAEKMHQACANKLLKLLEEPPEKTLFLLITESPEMILPTIISRTQRLHIPPLDEASIGNALYRKYGVTTGDSSAIAHMAHGNFIKALETIHLNEENERFFQWFISLMRLAYQRKIREIKEWSEQLATQGRERQKRFLNYCQRMIRENFIYNFHCKELNYLTIEEQNFSSRFAPFVNERNVLDIMEELTEAQLHIEQNVNARMVFFDFSLKMIVLLKQ</sequence>